<evidence type="ECO:0000313" key="2">
    <source>
        <dbReference type="Proteomes" id="UP000281553"/>
    </source>
</evidence>
<name>A0A3P7Q3R3_DIBLA</name>
<sequence length="74" mass="8336">MFLNQLAELSTSIKFPMAIGKSNEPEVQWYSVVLRDESPGFESRVIHLWDWLTMATNPETDIPPPPVCVVSTST</sequence>
<protein>
    <submittedName>
        <fullName evidence="1">Uncharacterized protein</fullName>
    </submittedName>
</protein>
<accession>A0A3P7Q3R3</accession>
<evidence type="ECO:0000313" key="1">
    <source>
        <dbReference type="EMBL" id="VDN25186.1"/>
    </source>
</evidence>
<reference evidence="1 2" key="1">
    <citation type="submission" date="2018-11" db="EMBL/GenBank/DDBJ databases">
        <authorList>
            <consortium name="Pathogen Informatics"/>
        </authorList>
    </citation>
    <scope>NUCLEOTIDE SEQUENCE [LARGE SCALE GENOMIC DNA]</scope>
</reference>
<gene>
    <name evidence="1" type="ORF">DILT_LOCUS14583</name>
</gene>
<dbReference type="Proteomes" id="UP000281553">
    <property type="component" value="Unassembled WGS sequence"/>
</dbReference>
<keyword evidence="2" id="KW-1185">Reference proteome</keyword>
<organism evidence="1 2">
    <name type="scientific">Dibothriocephalus latus</name>
    <name type="common">Fish tapeworm</name>
    <name type="synonym">Diphyllobothrium latum</name>
    <dbReference type="NCBI Taxonomy" id="60516"/>
    <lineage>
        <taxon>Eukaryota</taxon>
        <taxon>Metazoa</taxon>
        <taxon>Spiralia</taxon>
        <taxon>Lophotrochozoa</taxon>
        <taxon>Platyhelminthes</taxon>
        <taxon>Cestoda</taxon>
        <taxon>Eucestoda</taxon>
        <taxon>Diphyllobothriidea</taxon>
        <taxon>Diphyllobothriidae</taxon>
        <taxon>Dibothriocephalus</taxon>
    </lineage>
</organism>
<proteinExistence type="predicted"/>
<dbReference type="EMBL" id="UYRU01074904">
    <property type="protein sequence ID" value="VDN25186.1"/>
    <property type="molecule type" value="Genomic_DNA"/>
</dbReference>
<dbReference type="AlphaFoldDB" id="A0A3P7Q3R3"/>